<evidence type="ECO:0000256" key="1">
    <source>
        <dbReference type="SAM" id="MobiDB-lite"/>
    </source>
</evidence>
<feature type="compositionally biased region" description="Polar residues" evidence="1">
    <location>
        <begin position="53"/>
        <end position="64"/>
    </location>
</feature>
<feature type="compositionally biased region" description="Basic and acidic residues" evidence="1">
    <location>
        <begin position="276"/>
        <end position="287"/>
    </location>
</feature>
<feature type="region of interest" description="Disordered" evidence="1">
    <location>
        <begin position="185"/>
        <end position="368"/>
    </location>
</feature>
<protein>
    <submittedName>
        <fullName evidence="2">Uncharacterized protein</fullName>
    </submittedName>
</protein>
<dbReference type="AlphaFoldDB" id="A0A5B7EDY1"/>
<dbReference type="Proteomes" id="UP000324222">
    <property type="component" value="Unassembled WGS sequence"/>
</dbReference>
<evidence type="ECO:0000313" key="3">
    <source>
        <dbReference type="Proteomes" id="UP000324222"/>
    </source>
</evidence>
<proteinExistence type="predicted"/>
<comment type="caution">
    <text evidence="2">The sequence shown here is derived from an EMBL/GenBank/DDBJ whole genome shotgun (WGS) entry which is preliminary data.</text>
</comment>
<gene>
    <name evidence="2" type="ORF">E2C01_024842</name>
</gene>
<dbReference type="EMBL" id="VSRR010002458">
    <property type="protein sequence ID" value="MPC31549.1"/>
    <property type="molecule type" value="Genomic_DNA"/>
</dbReference>
<accession>A0A5B7EDY1</accession>
<evidence type="ECO:0000313" key="2">
    <source>
        <dbReference type="EMBL" id="MPC31549.1"/>
    </source>
</evidence>
<sequence>MEAALDLVEDTLATLRKRVEQEEERGREAAKKPRNKSVLIKRKTKYKAKRTRQVNTSEQASQGTQREKTEAPHYCKHCNPRKDREGIKQTEKTSRPSSIDPKLANERVVWKPAQKDHREQEPDTSQDCLCYGNTLCDNPCPVGRERVIWKHRTRDRKEESQNTYHDCCLCHSDTYLPLRSARTQQDDIYEHPGSREEVFGKRGHSKHRRDKSDSSCHSTPRKTHRAARPRHTDTGGRSRERKTSEKSYSSCHNSRKTHREARPRHTAQGNDTDTSQSRERKASDKSDSCNSPHKTHRSTLSPNPRQTGTGRSRERKMRGTESQVKGHLKISTHSKAAVDVEKQGYARPTHTSQQRVKQSHPKEKENIIPYIPCGAKL</sequence>
<reference evidence="2 3" key="1">
    <citation type="submission" date="2019-05" db="EMBL/GenBank/DDBJ databases">
        <title>Another draft genome of Portunus trituberculatus and its Hox gene families provides insights of decapod evolution.</title>
        <authorList>
            <person name="Jeong J.-H."/>
            <person name="Song I."/>
            <person name="Kim S."/>
            <person name="Choi T."/>
            <person name="Kim D."/>
            <person name="Ryu S."/>
            <person name="Kim W."/>
        </authorList>
    </citation>
    <scope>NUCLEOTIDE SEQUENCE [LARGE SCALE GENOMIC DNA]</scope>
    <source>
        <tissue evidence="2">Muscle</tissue>
    </source>
</reference>
<feature type="compositionally biased region" description="Basic residues" evidence="1">
    <location>
        <begin position="32"/>
        <end position="52"/>
    </location>
</feature>
<feature type="compositionally biased region" description="Polar residues" evidence="1">
    <location>
        <begin position="288"/>
        <end position="310"/>
    </location>
</feature>
<feature type="compositionally biased region" description="Basic and acidic residues" evidence="1">
    <location>
        <begin position="230"/>
        <end position="245"/>
    </location>
</feature>
<feature type="region of interest" description="Disordered" evidence="1">
    <location>
        <begin position="19"/>
        <end position="107"/>
    </location>
</feature>
<feature type="compositionally biased region" description="Basic and acidic residues" evidence="1">
    <location>
        <begin position="185"/>
        <end position="200"/>
    </location>
</feature>
<feature type="compositionally biased region" description="Basic and acidic residues" evidence="1">
    <location>
        <begin position="80"/>
        <end position="94"/>
    </location>
</feature>
<feature type="compositionally biased region" description="Basic residues" evidence="1">
    <location>
        <begin position="253"/>
        <end position="265"/>
    </location>
</feature>
<name>A0A5B7EDY1_PORTR</name>
<dbReference type="OrthoDB" id="6381332at2759"/>
<feature type="compositionally biased region" description="Basic and acidic residues" evidence="1">
    <location>
        <begin position="19"/>
        <end position="31"/>
    </location>
</feature>
<organism evidence="2 3">
    <name type="scientific">Portunus trituberculatus</name>
    <name type="common">Swimming crab</name>
    <name type="synonym">Neptunus trituberculatus</name>
    <dbReference type="NCBI Taxonomy" id="210409"/>
    <lineage>
        <taxon>Eukaryota</taxon>
        <taxon>Metazoa</taxon>
        <taxon>Ecdysozoa</taxon>
        <taxon>Arthropoda</taxon>
        <taxon>Crustacea</taxon>
        <taxon>Multicrustacea</taxon>
        <taxon>Malacostraca</taxon>
        <taxon>Eumalacostraca</taxon>
        <taxon>Eucarida</taxon>
        <taxon>Decapoda</taxon>
        <taxon>Pleocyemata</taxon>
        <taxon>Brachyura</taxon>
        <taxon>Eubrachyura</taxon>
        <taxon>Portunoidea</taxon>
        <taxon>Portunidae</taxon>
        <taxon>Portuninae</taxon>
        <taxon>Portunus</taxon>
    </lineage>
</organism>
<feature type="compositionally biased region" description="Basic residues" evidence="1">
    <location>
        <begin position="219"/>
        <end position="229"/>
    </location>
</feature>
<keyword evidence="3" id="KW-1185">Reference proteome</keyword>